<accession>A0A380K0D0</accession>
<gene>
    <name evidence="2" type="ORF">NCTC12224_00058</name>
</gene>
<keyword evidence="1" id="KW-0812">Transmembrane</keyword>
<keyword evidence="1" id="KW-1133">Transmembrane helix</keyword>
<proteinExistence type="predicted"/>
<reference evidence="2 3" key="1">
    <citation type="submission" date="2018-06" db="EMBL/GenBank/DDBJ databases">
        <authorList>
            <consortium name="Pathogen Informatics"/>
            <person name="Doyle S."/>
        </authorList>
    </citation>
    <scope>NUCLEOTIDE SEQUENCE [LARGE SCALE GENOMIC DNA]</scope>
    <source>
        <strain evidence="2 3">NCTC12224</strain>
    </source>
</reference>
<evidence type="ECO:0000313" key="3">
    <source>
        <dbReference type="Proteomes" id="UP000254924"/>
    </source>
</evidence>
<name>A0A380K0D0_9STRE</name>
<evidence type="ECO:0000256" key="1">
    <source>
        <dbReference type="SAM" id="Phobius"/>
    </source>
</evidence>
<protein>
    <submittedName>
        <fullName evidence="2">Uncharacterized protein</fullName>
    </submittedName>
</protein>
<evidence type="ECO:0000313" key="2">
    <source>
        <dbReference type="EMBL" id="SUN58000.1"/>
    </source>
</evidence>
<feature type="transmembrane region" description="Helical" evidence="1">
    <location>
        <begin position="25"/>
        <end position="45"/>
    </location>
</feature>
<organism evidence="2 3">
    <name type="scientific">Streptococcus hyointestinalis</name>
    <dbReference type="NCBI Taxonomy" id="1337"/>
    <lineage>
        <taxon>Bacteria</taxon>
        <taxon>Bacillati</taxon>
        <taxon>Bacillota</taxon>
        <taxon>Bacilli</taxon>
        <taxon>Lactobacillales</taxon>
        <taxon>Streptococcaceae</taxon>
        <taxon>Streptococcus</taxon>
    </lineage>
</organism>
<dbReference type="OrthoDB" id="2228517at2"/>
<dbReference type="AlphaFoldDB" id="A0A380K0D0"/>
<keyword evidence="3" id="KW-1185">Reference proteome</keyword>
<dbReference type="EMBL" id="UHFN01000002">
    <property type="protein sequence ID" value="SUN58000.1"/>
    <property type="molecule type" value="Genomic_DNA"/>
</dbReference>
<sequence length="121" mass="14147">MNEEQQDGVQNSWGMPRGLYEEIKYYGFPVLRAGVVAGAFIFGLQMNGRIFPPEQQLQFLIFLILITALAFYLILPTTAGGTNFNAILYFHMKRKKRYYSIDRNAYPDANVTVKRKRRFRR</sequence>
<dbReference type="Proteomes" id="UP000254924">
    <property type="component" value="Unassembled WGS sequence"/>
</dbReference>
<keyword evidence="1" id="KW-0472">Membrane</keyword>
<feature type="transmembrane region" description="Helical" evidence="1">
    <location>
        <begin position="57"/>
        <end position="90"/>
    </location>
</feature>